<feature type="region of interest" description="Disordered" evidence="1">
    <location>
        <begin position="79"/>
        <end position="100"/>
    </location>
</feature>
<proteinExistence type="predicted"/>
<keyword evidence="3" id="KW-1185">Reference proteome</keyword>
<evidence type="ECO:0000256" key="1">
    <source>
        <dbReference type="SAM" id="MobiDB-lite"/>
    </source>
</evidence>
<evidence type="ECO:0000313" key="3">
    <source>
        <dbReference type="Proteomes" id="UP001151752"/>
    </source>
</evidence>
<reference evidence="2" key="1">
    <citation type="submission" date="2022-11" db="EMBL/GenBank/DDBJ databases">
        <authorList>
            <person name="Hyden B.L."/>
            <person name="Feng K."/>
            <person name="Yates T."/>
            <person name="Jawdy S."/>
            <person name="Smart L.B."/>
            <person name="Muchero W."/>
        </authorList>
    </citation>
    <scope>NUCLEOTIDE SEQUENCE</scope>
    <source>
        <tissue evidence="2">Shoot tip</tissue>
    </source>
</reference>
<dbReference type="AlphaFoldDB" id="A0A9Q0TCE3"/>
<evidence type="ECO:0000313" key="2">
    <source>
        <dbReference type="EMBL" id="KAJ6708633.1"/>
    </source>
</evidence>
<organism evidence="2 3">
    <name type="scientific">Salix koriyanagi</name>
    <dbReference type="NCBI Taxonomy" id="2511006"/>
    <lineage>
        <taxon>Eukaryota</taxon>
        <taxon>Viridiplantae</taxon>
        <taxon>Streptophyta</taxon>
        <taxon>Embryophyta</taxon>
        <taxon>Tracheophyta</taxon>
        <taxon>Spermatophyta</taxon>
        <taxon>Magnoliopsida</taxon>
        <taxon>eudicotyledons</taxon>
        <taxon>Gunneridae</taxon>
        <taxon>Pentapetalae</taxon>
        <taxon>rosids</taxon>
        <taxon>fabids</taxon>
        <taxon>Malpighiales</taxon>
        <taxon>Salicaceae</taxon>
        <taxon>Saliceae</taxon>
        <taxon>Salix</taxon>
    </lineage>
</organism>
<dbReference type="Proteomes" id="UP001151752">
    <property type="component" value="Chromosome 2"/>
</dbReference>
<gene>
    <name evidence="2" type="ORF">OIU74_009858</name>
</gene>
<accession>A0A9Q0TCE3</accession>
<comment type="caution">
    <text evidence="2">The sequence shown here is derived from an EMBL/GenBank/DDBJ whole genome shotgun (WGS) entry which is preliminary data.</text>
</comment>
<name>A0A9Q0TCE3_9ROSI</name>
<feature type="compositionally biased region" description="Basic and acidic residues" evidence="1">
    <location>
        <begin position="79"/>
        <end position="94"/>
    </location>
</feature>
<protein>
    <submittedName>
        <fullName evidence="2">Uncharacterized protein</fullName>
    </submittedName>
</protein>
<reference evidence="2" key="2">
    <citation type="journal article" date="2023" name="Int. J. Mol. Sci.">
        <title>De Novo Assembly and Annotation of 11 Diverse Shrub Willow (Salix) Genomes Reveals Novel Gene Organization in Sex-Linked Regions.</title>
        <authorList>
            <person name="Hyden B."/>
            <person name="Feng K."/>
            <person name="Yates T.B."/>
            <person name="Jawdy S."/>
            <person name="Cereghino C."/>
            <person name="Smart L.B."/>
            <person name="Muchero W."/>
        </authorList>
    </citation>
    <scope>NUCLEOTIDE SEQUENCE</scope>
    <source>
        <tissue evidence="2">Shoot tip</tissue>
    </source>
</reference>
<sequence length="184" mass="20392">MELRLSPFICSTKSASIFDIALLTSPTRSFNSTLDLSMHFAAANHRKFPTEFSANFGSIFLRRFTRWVSIEGLRDPRRSSEAAMKHFHRKDETSSTRVGHSTPAARALRLEIAEASNTNLLVMPLPFLNKEPNITTAESLSHKSFAGKREVGMNSGYILASLLPLAMADQALRKVLSAAPSRAR</sequence>
<dbReference type="EMBL" id="JAPFFM010000015">
    <property type="protein sequence ID" value="KAJ6708633.1"/>
    <property type="molecule type" value="Genomic_DNA"/>
</dbReference>